<evidence type="ECO:0000313" key="13">
    <source>
        <dbReference type="Proteomes" id="UP000316079"/>
    </source>
</evidence>
<evidence type="ECO:0000256" key="3">
    <source>
        <dbReference type="ARBA" id="ARBA00022801"/>
    </source>
</evidence>
<dbReference type="PROSITE" id="PS00135">
    <property type="entry name" value="TRYPSIN_SER"/>
    <property type="match status" value="2"/>
</dbReference>
<evidence type="ECO:0000313" key="12">
    <source>
        <dbReference type="EMBL" id="TRY62294.1"/>
    </source>
</evidence>
<dbReference type="InterPro" id="IPR018114">
    <property type="entry name" value="TRYPSIN_HIS"/>
</dbReference>
<evidence type="ECO:0000256" key="10">
    <source>
        <dbReference type="SAM" id="SignalP"/>
    </source>
</evidence>
<feature type="domain" description="Peptidase S1" evidence="11">
    <location>
        <begin position="290"/>
        <end position="511"/>
    </location>
</feature>
<evidence type="ECO:0000256" key="6">
    <source>
        <dbReference type="ARBA" id="ARBA00023157"/>
    </source>
</evidence>
<evidence type="ECO:0000256" key="4">
    <source>
        <dbReference type="ARBA" id="ARBA00022825"/>
    </source>
</evidence>
<keyword evidence="5" id="KW-0865">Zymogen</keyword>
<proteinExistence type="predicted"/>
<dbReference type="FunFam" id="2.40.10.10:FF:000068">
    <property type="entry name" value="transmembrane protease serine 2"/>
    <property type="match status" value="1"/>
</dbReference>
<dbReference type="SUPFAM" id="SSF50494">
    <property type="entry name" value="Trypsin-like serine proteases"/>
    <property type="match status" value="3"/>
</dbReference>
<evidence type="ECO:0000256" key="9">
    <source>
        <dbReference type="RuleBase" id="RU363034"/>
    </source>
</evidence>
<feature type="domain" description="Peptidase S1" evidence="11">
    <location>
        <begin position="518"/>
        <end position="744"/>
    </location>
</feature>
<dbReference type="PROSITE" id="PS00134">
    <property type="entry name" value="TRYPSIN_HIS"/>
    <property type="match status" value="3"/>
</dbReference>
<evidence type="ECO:0000259" key="11">
    <source>
        <dbReference type="PROSITE" id="PS50240"/>
    </source>
</evidence>
<dbReference type="FunFam" id="2.40.10.10:FF:000005">
    <property type="entry name" value="Serine protease 37"/>
    <property type="match status" value="2"/>
</dbReference>
<dbReference type="Gene3D" id="2.40.10.10">
    <property type="entry name" value="Trypsin-like serine proteases"/>
    <property type="match status" value="4"/>
</dbReference>
<feature type="chain" id="PRO_5021992947" description="trypsin" evidence="10">
    <location>
        <begin position="20"/>
        <end position="747"/>
    </location>
</feature>
<dbReference type="Pfam" id="PF00089">
    <property type="entry name" value="Trypsin"/>
    <property type="match status" value="3"/>
</dbReference>
<keyword evidence="13" id="KW-1185">Reference proteome</keyword>
<keyword evidence="2 9" id="KW-0645">Protease</keyword>
<keyword evidence="4 9" id="KW-0720">Serine protease</keyword>
<dbReference type="PROSITE" id="PS50240">
    <property type="entry name" value="TRYPSIN_DOM"/>
    <property type="match status" value="3"/>
</dbReference>
<dbReference type="InterPro" id="IPR043504">
    <property type="entry name" value="Peptidase_S1_PA_chymotrypsin"/>
</dbReference>
<reference evidence="12 13" key="1">
    <citation type="journal article" date="2019" name="Sci. Data">
        <title>Hybrid genome assembly and annotation of Danionella translucida.</title>
        <authorList>
            <person name="Kadobianskyi M."/>
            <person name="Schulze L."/>
            <person name="Schuelke M."/>
            <person name="Judkewitz B."/>
        </authorList>
    </citation>
    <scope>NUCLEOTIDE SEQUENCE [LARGE SCALE GENOMIC DNA]</scope>
    <source>
        <strain evidence="12 13">Bolton</strain>
    </source>
</reference>
<evidence type="ECO:0000256" key="1">
    <source>
        <dbReference type="ARBA" id="ARBA00004239"/>
    </source>
</evidence>
<dbReference type="PANTHER" id="PTHR24271">
    <property type="entry name" value="KALLIKREIN-RELATED"/>
    <property type="match status" value="1"/>
</dbReference>
<evidence type="ECO:0000256" key="2">
    <source>
        <dbReference type="ARBA" id="ARBA00022670"/>
    </source>
</evidence>
<comment type="caution">
    <text evidence="12">The sequence shown here is derived from an EMBL/GenBank/DDBJ whole genome shotgun (WGS) entry which is preliminary data.</text>
</comment>
<gene>
    <name evidence="12" type="ORF">DNTS_025844</name>
</gene>
<dbReference type="FunFam" id="2.40.10.10:FF:000036">
    <property type="entry name" value="Trypsin beta"/>
    <property type="match status" value="1"/>
</dbReference>
<dbReference type="PRINTS" id="PR00722">
    <property type="entry name" value="CHYMOTRYPSIN"/>
</dbReference>
<dbReference type="EC" id="3.4.21.4" evidence="8"/>
<name>A0A553NA27_9TELE</name>
<evidence type="ECO:0000256" key="7">
    <source>
        <dbReference type="ARBA" id="ARBA00036320"/>
    </source>
</evidence>
<comment type="catalytic activity">
    <reaction evidence="7">
        <text>Preferential cleavage: Arg-|-Xaa, Lys-|-Xaa.</text>
        <dbReference type="EC" id="3.4.21.4"/>
    </reaction>
</comment>
<dbReference type="GO" id="GO:0004252">
    <property type="term" value="F:serine-type endopeptidase activity"/>
    <property type="evidence" value="ECO:0007669"/>
    <property type="project" value="UniProtKB-EC"/>
</dbReference>
<organism evidence="12 13">
    <name type="scientific">Danionella cerebrum</name>
    <dbReference type="NCBI Taxonomy" id="2873325"/>
    <lineage>
        <taxon>Eukaryota</taxon>
        <taxon>Metazoa</taxon>
        <taxon>Chordata</taxon>
        <taxon>Craniata</taxon>
        <taxon>Vertebrata</taxon>
        <taxon>Euteleostomi</taxon>
        <taxon>Actinopterygii</taxon>
        <taxon>Neopterygii</taxon>
        <taxon>Teleostei</taxon>
        <taxon>Ostariophysi</taxon>
        <taxon>Cypriniformes</taxon>
        <taxon>Danionidae</taxon>
        <taxon>Danioninae</taxon>
        <taxon>Danionella</taxon>
    </lineage>
</organism>
<dbReference type="OrthoDB" id="8440449at2759"/>
<dbReference type="AlphaFoldDB" id="A0A553NA27"/>
<dbReference type="InterPro" id="IPR001254">
    <property type="entry name" value="Trypsin_dom"/>
</dbReference>
<dbReference type="GO" id="GO:0005576">
    <property type="term" value="C:extracellular region"/>
    <property type="evidence" value="ECO:0007669"/>
    <property type="project" value="UniProtKB-SubCell"/>
</dbReference>
<dbReference type="STRING" id="623744.A0A553NA27"/>
<keyword evidence="3 9" id="KW-0378">Hydrolase</keyword>
<keyword evidence="10" id="KW-0732">Signal</keyword>
<protein>
    <recommendedName>
        <fullName evidence="8">trypsin</fullName>
        <ecNumber evidence="8">3.4.21.4</ecNumber>
    </recommendedName>
</protein>
<dbReference type="InterPro" id="IPR009003">
    <property type="entry name" value="Peptidase_S1_PA"/>
</dbReference>
<dbReference type="InterPro" id="IPR033116">
    <property type="entry name" value="TRYPSIN_SER"/>
</dbReference>
<feature type="signal peptide" evidence="10">
    <location>
        <begin position="1"/>
        <end position="19"/>
    </location>
</feature>
<evidence type="ECO:0000256" key="5">
    <source>
        <dbReference type="ARBA" id="ARBA00023145"/>
    </source>
</evidence>
<dbReference type="GO" id="GO:0006508">
    <property type="term" value="P:proteolysis"/>
    <property type="evidence" value="ECO:0007669"/>
    <property type="project" value="UniProtKB-KW"/>
</dbReference>
<keyword evidence="6" id="KW-1015">Disulfide bond</keyword>
<dbReference type="EMBL" id="SRMA01027010">
    <property type="protein sequence ID" value="TRY62294.1"/>
    <property type="molecule type" value="Genomic_DNA"/>
</dbReference>
<dbReference type="Proteomes" id="UP000316079">
    <property type="component" value="Unassembled WGS sequence"/>
</dbReference>
<evidence type="ECO:0000256" key="8">
    <source>
        <dbReference type="ARBA" id="ARBA00038868"/>
    </source>
</evidence>
<sequence>MDITSMLLLASLVPRLVICGIVNGNETKPHSRPYMVSIQNTSLHHICGGSLISDEFVLTAAHCRDHGEVLTVVLGAHSLKNKKEGSIRISVKSYHPYSEKLDPQNDIMLLRLHKKVAPTNKVNFISLPIPQKKVIAGTVCSVAGWGRLWMSGPMSDRLMEANVKIMSSELCKKRWRTSHFKVNYSFKKMTCAYGCGGSCMGDSGGPLVCGRFVVGVLSFGDPCCCNSPDLPNVYAKTSEYLTWINQIIKNHSHNELQTNHSRAANMFISELLIVSLLPYLTFSASVKSGIVNGKEARPHSRPYMVSVQNRKRHTCGGFLVSDQFVLTAAHCYKKEQELTAVVGAHDHNDGSSRINVKIYHIHPGYESETLLNDIMLLQLHSKVNKSSKISWIPIPKKDMDVKAKSECSVAGWGKTSGNGKASAKLMEVNVTIENNKGCQKFWGKTYSTSRMLCTCGHGGFCQGDSGGPLVCNNVAVGVVSFYKAGNCDTPPMPNVYTKISKFLPWIRSVLNGAFGADIINGKKAEKNSMLYMASVQVNGKHSCGGFLIDPSYVLTAAHCDKSGNMSVILGTHDIRAKEAALKRHTVSKRHKHPSYKTVKAGNDIMLLKLSKKVKIGKDVKLVAIPSKVKPLKPNSKCQVAGWGKTEKANVVDNLLVTNVLSINFTICQTMWKEINVQLPDNVLCAGGFETKSGACQGDSGGPLVCGNQAVGIVSFNMGRCDYPNVPNIYTQISKYAIWIKKVIGGGG</sequence>
<feature type="domain" description="Peptidase S1" evidence="11">
    <location>
        <begin position="21"/>
        <end position="249"/>
    </location>
</feature>
<dbReference type="PANTHER" id="PTHR24271:SF87">
    <property type="entry name" value="ARGININE ESTERASE-LIKE-RELATED"/>
    <property type="match status" value="1"/>
</dbReference>
<dbReference type="InterPro" id="IPR001314">
    <property type="entry name" value="Peptidase_S1A"/>
</dbReference>
<comment type="subcellular location">
    <subcellularLocation>
        <location evidence="1">Secreted</location>
        <location evidence="1">Extracellular space</location>
    </subcellularLocation>
</comment>
<accession>A0A553NA27</accession>
<dbReference type="CDD" id="cd00190">
    <property type="entry name" value="Tryp_SPc"/>
    <property type="match status" value="3"/>
</dbReference>
<dbReference type="SMART" id="SM00020">
    <property type="entry name" value="Tryp_SPc"/>
    <property type="match status" value="3"/>
</dbReference>